<dbReference type="EMBL" id="CAJNJA010073697">
    <property type="protein sequence ID" value="CAE7910519.1"/>
    <property type="molecule type" value="Genomic_DNA"/>
</dbReference>
<sequence>MVSKVQKGTKRPAQEPAASEAKKLKEMLRKHGVTKSTYDGIVEAIQHPLAENLTDSVRQMLLAMLPEGLCVPEDKRHEAQSSYVNMVSEIFEGILKKLNDNVAGAAAEVARIEASKSGLELRVTECDEALQAATTHAVECKVKLADATKAVLTCKSNLGDKEKLQKEGDVAFQAAKAEKVALEGALSEDFRLLRDGEVEGALADTHYKKLEVLASNLDLEASLMSALPTCMVKKPAERGSFDTMVVAQLQDKLAKRVADLVEIIQSGEPSAAARQQAVDSAARDLDAAKQVQQQEAEALQAATDLQKACEGRRAEALLNVEQHEPQLTAAKKTVVDNEIERDVFQDRNLVCFNTLQNRQTETKTKDMSEARQQLEIAVHLETAEAGA</sequence>
<protein>
    <submittedName>
        <fullName evidence="2">Uncharacterized protein</fullName>
    </submittedName>
</protein>
<dbReference type="AlphaFoldDB" id="A0A813BRI4"/>
<reference evidence="2" key="1">
    <citation type="submission" date="2021-02" db="EMBL/GenBank/DDBJ databases">
        <authorList>
            <person name="Dougan E. K."/>
            <person name="Rhodes N."/>
            <person name="Thang M."/>
            <person name="Chan C."/>
        </authorList>
    </citation>
    <scope>NUCLEOTIDE SEQUENCE</scope>
</reference>
<evidence type="ECO:0000313" key="3">
    <source>
        <dbReference type="Proteomes" id="UP000601435"/>
    </source>
</evidence>
<evidence type="ECO:0000313" key="2">
    <source>
        <dbReference type="EMBL" id="CAE7910519.1"/>
    </source>
</evidence>
<feature type="region of interest" description="Disordered" evidence="1">
    <location>
        <begin position="1"/>
        <end position="20"/>
    </location>
</feature>
<evidence type="ECO:0000256" key="1">
    <source>
        <dbReference type="SAM" id="MobiDB-lite"/>
    </source>
</evidence>
<proteinExistence type="predicted"/>
<comment type="caution">
    <text evidence="2">The sequence shown here is derived from an EMBL/GenBank/DDBJ whole genome shotgun (WGS) entry which is preliminary data.</text>
</comment>
<dbReference type="OrthoDB" id="428906at2759"/>
<name>A0A813BRI4_9DINO</name>
<dbReference type="Proteomes" id="UP000601435">
    <property type="component" value="Unassembled WGS sequence"/>
</dbReference>
<organism evidence="2 3">
    <name type="scientific">Symbiodinium necroappetens</name>
    <dbReference type="NCBI Taxonomy" id="1628268"/>
    <lineage>
        <taxon>Eukaryota</taxon>
        <taxon>Sar</taxon>
        <taxon>Alveolata</taxon>
        <taxon>Dinophyceae</taxon>
        <taxon>Suessiales</taxon>
        <taxon>Symbiodiniaceae</taxon>
        <taxon>Symbiodinium</taxon>
    </lineage>
</organism>
<keyword evidence="3" id="KW-1185">Reference proteome</keyword>
<gene>
    <name evidence="2" type="ORF">SNEC2469_LOCUS30990</name>
</gene>
<accession>A0A813BRI4</accession>